<reference evidence="2" key="1">
    <citation type="journal article" date="2020" name="Stud. Mycol.">
        <title>101 Dothideomycetes genomes: a test case for predicting lifestyles and emergence of pathogens.</title>
        <authorList>
            <person name="Haridas S."/>
            <person name="Albert R."/>
            <person name="Binder M."/>
            <person name="Bloem J."/>
            <person name="Labutti K."/>
            <person name="Salamov A."/>
            <person name="Andreopoulos B."/>
            <person name="Baker S."/>
            <person name="Barry K."/>
            <person name="Bills G."/>
            <person name="Bluhm B."/>
            <person name="Cannon C."/>
            <person name="Castanera R."/>
            <person name="Culley D."/>
            <person name="Daum C."/>
            <person name="Ezra D."/>
            <person name="Gonzalez J."/>
            <person name="Henrissat B."/>
            <person name="Kuo A."/>
            <person name="Liang C."/>
            <person name="Lipzen A."/>
            <person name="Lutzoni F."/>
            <person name="Magnuson J."/>
            <person name="Mondo S."/>
            <person name="Nolan M."/>
            <person name="Ohm R."/>
            <person name="Pangilinan J."/>
            <person name="Park H.-J."/>
            <person name="Ramirez L."/>
            <person name="Alfaro M."/>
            <person name="Sun H."/>
            <person name="Tritt A."/>
            <person name="Yoshinaga Y."/>
            <person name="Zwiers L.-H."/>
            <person name="Turgeon B."/>
            <person name="Goodwin S."/>
            <person name="Spatafora J."/>
            <person name="Crous P."/>
            <person name="Grigoriev I."/>
        </authorList>
    </citation>
    <scope>NUCLEOTIDE SEQUENCE</scope>
    <source>
        <strain evidence="2">CBS 627.86</strain>
    </source>
</reference>
<organism evidence="2 3">
    <name type="scientific">Lophiotrema nucula</name>
    <dbReference type="NCBI Taxonomy" id="690887"/>
    <lineage>
        <taxon>Eukaryota</taxon>
        <taxon>Fungi</taxon>
        <taxon>Dikarya</taxon>
        <taxon>Ascomycota</taxon>
        <taxon>Pezizomycotina</taxon>
        <taxon>Dothideomycetes</taxon>
        <taxon>Pleosporomycetidae</taxon>
        <taxon>Pleosporales</taxon>
        <taxon>Lophiotremataceae</taxon>
        <taxon>Lophiotrema</taxon>
    </lineage>
</organism>
<keyword evidence="3" id="KW-1185">Reference proteome</keyword>
<gene>
    <name evidence="2" type="ORF">BDV96DRAFT_591781</name>
</gene>
<evidence type="ECO:0000313" key="2">
    <source>
        <dbReference type="EMBL" id="KAF2105915.1"/>
    </source>
</evidence>
<feature type="domain" description="F-box" evidence="1">
    <location>
        <begin position="29"/>
        <end position="75"/>
    </location>
</feature>
<proteinExistence type="predicted"/>
<protein>
    <recommendedName>
        <fullName evidence="1">F-box domain-containing protein</fullName>
    </recommendedName>
</protein>
<dbReference type="Proteomes" id="UP000799770">
    <property type="component" value="Unassembled WGS sequence"/>
</dbReference>
<evidence type="ECO:0000259" key="1">
    <source>
        <dbReference type="PROSITE" id="PS50181"/>
    </source>
</evidence>
<dbReference type="EMBL" id="ML977369">
    <property type="protein sequence ID" value="KAF2105915.1"/>
    <property type="molecule type" value="Genomic_DNA"/>
</dbReference>
<dbReference type="OrthoDB" id="3792830at2759"/>
<dbReference type="AlphaFoldDB" id="A0A6A5YFS3"/>
<dbReference type="InterPro" id="IPR001810">
    <property type="entry name" value="F-box_dom"/>
</dbReference>
<dbReference type="PROSITE" id="PS50181">
    <property type="entry name" value="FBOX"/>
    <property type="match status" value="1"/>
</dbReference>
<name>A0A6A5YFS3_9PLEO</name>
<accession>A0A6A5YFS3</accession>
<evidence type="ECO:0000313" key="3">
    <source>
        <dbReference type="Proteomes" id="UP000799770"/>
    </source>
</evidence>
<sequence>MASNSVSPLLASRIPLDYARLNPSPQLDLGAFDRLPVELQQRIIADLDVRTLLDFRRVNISARCVVDSTLVFLKVVENAPDALRMAIAIRTHHTFSIKQLCQKLCQRTCDNCQRLCQFIDMFLLARCCLHIECQQGERLVHQVGLDHSYQVPPAKYSSIPHCIGIPGRYGADMDRAAPRRTGFGAHVQTGVKYYDFATAQQYRARDTHDRPGPVRNSDKWRTSGLTGLLITSVIAPWLEPEGRESEWGTICRSCKRTAEEQHLAITCYMPHLPSSLPQLKQLHLVLYTQGGLDQHVAECH</sequence>